<name>A0A517MG95_9BACT</name>
<dbReference type="EMBL" id="CP036262">
    <property type="protein sequence ID" value="QDS93911.1"/>
    <property type="molecule type" value="Genomic_DNA"/>
</dbReference>
<dbReference type="PANTHER" id="PTHR35446:SF3">
    <property type="entry name" value="CMD DOMAIN-CONTAINING PROTEIN"/>
    <property type="match status" value="1"/>
</dbReference>
<dbReference type="InterPro" id="IPR003779">
    <property type="entry name" value="CMD-like"/>
</dbReference>
<gene>
    <name evidence="2" type="ORF">FF011L_26880</name>
</gene>
<sequence>MPHVAPLKTADAPADSQPILEAIEKKFGKSLNIFSTLAHQPDVLGGTTQINDGILNDLPDKLREFAYYKASQVNGCEYCSHYHKAAAKKAGATDAQLAAIDDYAASDTFSDHEKAVLAYSEELTKTATVDPKIVSTLKEFLDDTQLVTLAATVALANFTNRINHGLDIELP</sequence>
<organism evidence="2 3">
    <name type="scientific">Roseimaritima multifibrata</name>
    <dbReference type="NCBI Taxonomy" id="1930274"/>
    <lineage>
        <taxon>Bacteria</taxon>
        <taxon>Pseudomonadati</taxon>
        <taxon>Planctomycetota</taxon>
        <taxon>Planctomycetia</taxon>
        <taxon>Pirellulales</taxon>
        <taxon>Pirellulaceae</taxon>
        <taxon>Roseimaritima</taxon>
    </lineage>
</organism>
<dbReference type="AlphaFoldDB" id="A0A517MG95"/>
<dbReference type="InterPro" id="IPR004675">
    <property type="entry name" value="AhpD_core"/>
</dbReference>
<feature type="domain" description="Carboxymuconolactone decarboxylase-like" evidence="1">
    <location>
        <begin position="41"/>
        <end position="121"/>
    </location>
</feature>
<dbReference type="Proteomes" id="UP000320672">
    <property type="component" value="Chromosome"/>
</dbReference>
<proteinExistence type="predicted"/>
<dbReference type="SUPFAM" id="SSF69118">
    <property type="entry name" value="AhpD-like"/>
    <property type="match status" value="1"/>
</dbReference>
<dbReference type="NCBIfam" id="TIGR00778">
    <property type="entry name" value="ahpD_dom"/>
    <property type="match status" value="1"/>
</dbReference>
<dbReference type="OrthoDB" id="9801997at2"/>
<dbReference type="PANTHER" id="PTHR35446">
    <property type="entry name" value="SI:CH211-175M2.5"/>
    <property type="match status" value="1"/>
</dbReference>
<keyword evidence="3" id="KW-1185">Reference proteome</keyword>
<protein>
    <submittedName>
        <fullName evidence="2">Carboxymuconolactone decarboxylase family protein</fullName>
    </submittedName>
</protein>
<dbReference type="RefSeq" id="WP_145351994.1">
    <property type="nucleotide sequence ID" value="NZ_CP036262.1"/>
</dbReference>
<reference evidence="2 3" key="1">
    <citation type="submission" date="2019-02" db="EMBL/GenBank/DDBJ databases">
        <title>Deep-cultivation of Planctomycetes and their phenomic and genomic characterization uncovers novel biology.</title>
        <authorList>
            <person name="Wiegand S."/>
            <person name="Jogler M."/>
            <person name="Boedeker C."/>
            <person name="Pinto D."/>
            <person name="Vollmers J."/>
            <person name="Rivas-Marin E."/>
            <person name="Kohn T."/>
            <person name="Peeters S.H."/>
            <person name="Heuer A."/>
            <person name="Rast P."/>
            <person name="Oberbeckmann S."/>
            <person name="Bunk B."/>
            <person name="Jeske O."/>
            <person name="Meyerdierks A."/>
            <person name="Storesund J.E."/>
            <person name="Kallscheuer N."/>
            <person name="Luecker S."/>
            <person name="Lage O.M."/>
            <person name="Pohl T."/>
            <person name="Merkel B.J."/>
            <person name="Hornburger P."/>
            <person name="Mueller R.-W."/>
            <person name="Bruemmer F."/>
            <person name="Labrenz M."/>
            <person name="Spormann A.M."/>
            <person name="Op den Camp H."/>
            <person name="Overmann J."/>
            <person name="Amann R."/>
            <person name="Jetten M.S.M."/>
            <person name="Mascher T."/>
            <person name="Medema M.H."/>
            <person name="Devos D.P."/>
            <person name="Kaster A.-K."/>
            <person name="Ovreas L."/>
            <person name="Rohde M."/>
            <person name="Galperin M.Y."/>
            <person name="Jogler C."/>
        </authorList>
    </citation>
    <scope>NUCLEOTIDE SEQUENCE [LARGE SCALE GENOMIC DNA]</scope>
    <source>
        <strain evidence="2 3">FF011L</strain>
    </source>
</reference>
<dbReference type="GO" id="GO:0051920">
    <property type="term" value="F:peroxiredoxin activity"/>
    <property type="evidence" value="ECO:0007669"/>
    <property type="project" value="InterPro"/>
</dbReference>
<accession>A0A517MG95</accession>
<dbReference type="Pfam" id="PF02627">
    <property type="entry name" value="CMD"/>
    <property type="match status" value="1"/>
</dbReference>
<dbReference type="Gene3D" id="1.20.1290.10">
    <property type="entry name" value="AhpD-like"/>
    <property type="match status" value="1"/>
</dbReference>
<evidence type="ECO:0000259" key="1">
    <source>
        <dbReference type="Pfam" id="PF02627"/>
    </source>
</evidence>
<evidence type="ECO:0000313" key="3">
    <source>
        <dbReference type="Proteomes" id="UP000320672"/>
    </source>
</evidence>
<evidence type="ECO:0000313" key="2">
    <source>
        <dbReference type="EMBL" id="QDS93911.1"/>
    </source>
</evidence>
<dbReference type="InterPro" id="IPR029032">
    <property type="entry name" value="AhpD-like"/>
</dbReference>
<dbReference type="KEGG" id="rml:FF011L_26880"/>